<dbReference type="EMBL" id="MT144588">
    <property type="protein sequence ID" value="QJH93482.1"/>
    <property type="molecule type" value="Genomic_DNA"/>
</dbReference>
<dbReference type="EMBL" id="MT143971">
    <property type="protein sequence ID" value="QJA43914.1"/>
    <property type="molecule type" value="Genomic_DNA"/>
</dbReference>
<evidence type="ECO:0000313" key="2">
    <source>
        <dbReference type="EMBL" id="QJH93482.1"/>
    </source>
</evidence>
<sequence>MAGSGFKLENEGTLPPGAATEATLAVVAGDTTSIDGKLPASLGVKAAASSLSVAMATEDAAKVPALGATASAAASPVVLATDDAHFVDVVAAVIAAGDMSGNLSEDLDVTAAVSGQRSSSLQLVSAADTREGTITIYGCLDGASWGTVPIMNKVTGAVTDGTIAVTAAVALNALVELPLLTDLRVTYTDSTGGTGAGTLVATFVAR</sequence>
<accession>A0A6H1Z8N5</accession>
<proteinExistence type="predicted"/>
<evidence type="ECO:0000313" key="1">
    <source>
        <dbReference type="EMBL" id="QJA43914.1"/>
    </source>
</evidence>
<name>A0A6H1Z8N5_9ZZZZ</name>
<organism evidence="1">
    <name type="scientific">viral metagenome</name>
    <dbReference type="NCBI Taxonomy" id="1070528"/>
    <lineage>
        <taxon>unclassified sequences</taxon>
        <taxon>metagenomes</taxon>
        <taxon>organismal metagenomes</taxon>
    </lineage>
</organism>
<gene>
    <name evidence="1" type="ORF">TM448A00064_0093</name>
    <name evidence="2" type="ORF">TM448B00061_0102</name>
</gene>
<reference evidence="1" key="1">
    <citation type="submission" date="2020-03" db="EMBL/GenBank/DDBJ databases">
        <title>The deep terrestrial virosphere.</title>
        <authorList>
            <person name="Holmfeldt K."/>
            <person name="Nilsson E."/>
            <person name="Simone D."/>
            <person name="Lopez-Fernandez M."/>
            <person name="Wu X."/>
            <person name="de Brujin I."/>
            <person name="Lundin D."/>
            <person name="Andersson A."/>
            <person name="Bertilsson S."/>
            <person name="Dopson M."/>
        </authorList>
    </citation>
    <scope>NUCLEOTIDE SEQUENCE</scope>
    <source>
        <strain evidence="1">TM448A00064</strain>
        <strain evidence="2">TM448B00061</strain>
    </source>
</reference>
<protein>
    <submittedName>
        <fullName evidence="1">Uncharacterized protein</fullName>
    </submittedName>
</protein>
<dbReference type="AlphaFoldDB" id="A0A6H1Z8N5"/>